<feature type="region of interest" description="Disordered" evidence="5">
    <location>
        <begin position="55"/>
        <end position="74"/>
    </location>
</feature>
<gene>
    <name evidence="7" type="ORF">LPC04_12595</name>
</gene>
<evidence type="ECO:0000313" key="7">
    <source>
        <dbReference type="EMBL" id="MCK9686547.1"/>
    </source>
</evidence>
<sequence>MSKLTAIRKQIAALEAEAERITRQEMAGAIAKVKEIMSTFGLTIEQLQSVVTGKGRPAARKATPKRAGGGVAKYADPKTGKTWSGFGRAPAWIAGARSRDAFLVDKGAAKAPEAAVKAKAASKKAAGKKASARKVAKPAAKKAVAVAKKAAPAGAVKKKPSAKKASAKGAARKKTSPAGAAGASAAAGGAAPAAT</sequence>
<evidence type="ECO:0000259" key="6">
    <source>
        <dbReference type="SMART" id="SM00528"/>
    </source>
</evidence>
<dbReference type="PANTHER" id="PTHR38097">
    <property type="match status" value="1"/>
</dbReference>
<feature type="compositionally biased region" description="Basic residues" evidence="5">
    <location>
        <begin position="156"/>
        <end position="175"/>
    </location>
</feature>
<comment type="subcellular location">
    <subcellularLocation>
        <location evidence="1">Cytoplasm</location>
        <location evidence="1">Nucleoid</location>
    </subcellularLocation>
</comment>
<feature type="compositionally biased region" description="Low complexity" evidence="5">
    <location>
        <begin position="141"/>
        <end position="155"/>
    </location>
</feature>
<dbReference type="GO" id="GO:0003677">
    <property type="term" value="F:DNA binding"/>
    <property type="evidence" value="ECO:0007669"/>
    <property type="project" value="UniProtKB-KW"/>
</dbReference>
<accession>A0A9X1YIW4</accession>
<dbReference type="SUPFAM" id="SSF81273">
    <property type="entry name" value="H-NS histone-like proteins"/>
    <property type="match status" value="1"/>
</dbReference>
<dbReference type="AlphaFoldDB" id="A0A9X1YIW4"/>
<organism evidence="7 8">
    <name type="scientific">Scleromatobacter humisilvae</name>
    <dbReference type="NCBI Taxonomy" id="2897159"/>
    <lineage>
        <taxon>Bacteria</taxon>
        <taxon>Pseudomonadati</taxon>
        <taxon>Pseudomonadota</taxon>
        <taxon>Betaproteobacteria</taxon>
        <taxon>Burkholderiales</taxon>
        <taxon>Sphaerotilaceae</taxon>
        <taxon>Scleromatobacter</taxon>
    </lineage>
</organism>
<evidence type="ECO:0000256" key="3">
    <source>
        <dbReference type="ARBA" id="ARBA00022490"/>
    </source>
</evidence>
<evidence type="ECO:0000256" key="1">
    <source>
        <dbReference type="ARBA" id="ARBA00004453"/>
    </source>
</evidence>
<keyword evidence="3" id="KW-0963">Cytoplasm</keyword>
<comment type="caution">
    <text evidence="7">The sequence shown here is derived from an EMBL/GenBank/DDBJ whole genome shotgun (WGS) entry which is preliminary data.</text>
</comment>
<evidence type="ECO:0000256" key="2">
    <source>
        <dbReference type="ARBA" id="ARBA00010610"/>
    </source>
</evidence>
<dbReference type="GO" id="GO:0009295">
    <property type="term" value="C:nucleoid"/>
    <property type="evidence" value="ECO:0007669"/>
    <property type="project" value="UniProtKB-SubCell"/>
</dbReference>
<feature type="compositionally biased region" description="Basic residues" evidence="5">
    <location>
        <begin position="120"/>
        <end position="140"/>
    </location>
</feature>
<reference evidence="7" key="1">
    <citation type="submission" date="2021-11" db="EMBL/GenBank/DDBJ databases">
        <title>BS-T2-15 a new species belonging to the Comamonadaceae family isolated from the soil of a French oak forest.</title>
        <authorList>
            <person name="Mieszkin S."/>
            <person name="Alain K."/>
        </authorList>
    </citation>
    <scope>NUCLEOTIDE SEQUENCE</scope>
    <source>
        <strain evidence="7">BS-T2-15</strain>
    </source>
</reference>
<dbReference type="RefSeq" id="WP_275682570.1">
    <property type="nucleotide sequence ID" value="NZ_JAJLJH010000002.1"/>
</dbReference>
<keyword evidence="4" id="KW-0238">DNA-binding</keyword>
<dbReference type="SMART" id="SM00528">
    <property type="entry name" value="HNS"/>
    <property type="match status" value="1"/>
</dbReference>
<dbReference type="Pfam" id="PF00816">
    <property type="entry name" value="Histone_HNS"/>
    <property type="match status" value="1"/>
</dbReference>
<evidence type="ECO:0000256" key="4">
    <source>
        <dbReference type="ARBA" id="ARBA00023125"/>
    </source>
</evidence>
<proteinExistence type="inferred from homology"/>
<dbReference type="Proteomes" id="UP001139353">
    <property type="component" value="Unassembled WGS sequence"/>
</dbReference>
<dbReference type="EMBL" id="JAJLJH010000002">
    <property type="protein sequence ID" value="MCK9686547.1"/>
    <property type="molecule type" value="Genomic_DNA"/>
</dbReference>
<keyword evidence="8" id="KW-1185">Reference proteome</keyword>
<dbReference type="Gene3D" id="4.10.430.30">
    <property type="match status" value="1"/>
</dbReference>
<feature type="region of interest" description="Disordered" evidence="5">
    <location>
        <begin position="117"/>
        <end position="195"/>
    </location>
</feature>
<protein>
    <submittedName>
        <fullName evidence="7">H-NS histone family protein</fullName>
    </submittedName>
</protein>
<evidence type="ECO:0000256" key="5">
    <source>
        <dbReference type="SAM" id="MobiDB-lite"/>
    </source>
</evidence>
<feature type="compositionally biased region" description="Low complexity" evidence="5">
    <location>
        <begin position="176"/>
        <end position="195"/>
    </location>
</feature>
<dbReference type="InterPro" id="IPR027444">
    <property type="entry name" value="H-NS_C_dom"/>
</dbReference>
<comment type="similarity">
    <text evidence="2">Belongs to the histone-like protein H-NS family.</text>
</comment>
<name>A0A9X1YIW4_9BURK</name>
<dbReference type="PANTHER" id="PTHR38097:SF2">
    <property type="entry name" value="DNA-BINDING PROTEIN STPA"/>
    <property type="match status" value="1"/>
</dbReference>
<evidence type="ECO:0000313" key="8">
    <source>
        <dbReference type="Proteomes" id="UP001139353"/>
    </source>
</evidence>
<feature type="domain" description="DNA-binding protein H-NS-like C-terminal" evidence="6">
    <location>
        <begin position="64"/>
        <end position="104"/>
    </location>
</feature>